<proteinExistence type="predicted"/>
<protein>
    <submittedName>
        <fullName evidence="1">Uncharacterized protein</fullName>
    </submittedName>
</protein>
<reference evidence="1" key="2">
    <citation type="journal article" date="2015" name="Data Brief">
        <title>Shoot transcriptome of the giant reed, Arundo donax.</title>
        <authorList>
            <person name="Barrero R.A."/>
            <person name="Guerrero F.D."/>
            <person name="Moolhuijzen P."/>
            <person name="Goolsby J.A."/>
            <person name="Tidwell J."/>
            <person name="Bellgard S.E."/>
            <person name="Bellgard M.I."/>
        </authorList>
    </citation>
    <scope>NUCLEOTIDE SEQUENCE</scope>
    <source>
        <tissue evidence="1">Shoot tissue taken approximately 20 cm above the soil surface</tissue>
    </source>
</reference>
<evidence type="ECO:0000313" key="1">
    <source>
        <dbReference type="EMBL" id="JAE37752.1"/>
    </source>
</evidence>
<organism evidence="1">
    <name type="scientific">Arundo donax</name>
    <name type="common">Giant reed</name>
    <name type="synonym">Donax arundinaceus</name>
    <dbReference type="NCBI Taxonomy" id="35708"/>
    <lineage>
        <taxon>Eukaryota</taxon>
        <taxon>Viridiplantae</taxon>
        <taxon>Streptophyta</taxon>
        <taxon>Embryophyta</taxon>
        <taxon>Tracheophyta</taxon>
        <taxon>Spermatophyta</taxon>
        <taxon>Magnoliopsida</taxon>
        <taxon>Liliopsida</taxon>
        <taxon>Poales</taxon>
        <taxon>Poaceae</taxon>
        <taxon>PACMAD clade</taxon>
        <taxon>Arundinoideae</taxon>
        <taxon>Arundineae</taxon>
        <taxon>Arundo</taxon>
    </lineage>
</organism>
<accession>A0A0A9HLY7</accession>
<dbReference type="EMBL" id="GBRH01160144">
    <property type="protein sequence ID" value="JAE37752.1"/>
    <property type="molecule type" value="Transcribed_RNA"/>
</dbReference>
<dbReference type="AlphaFoldDB" id="A0A0A9HLY7"/>
<name>A0A0A9HLY7_ARUDO</name>
<reference evidence="1" key="1">
    <citation type="submission" date="2014-09" db="EMBL/GenBank/DDBJ databases">
        <authorList>
            <person name="Magalhaes I.L.F."/>
            <person name="Oliveira U."/>
            <person name="Santos F.R."/>
            <person name="Vidigal T.H.D.A."/>
            <person name="Brescovit A.D."/>
            <person name="Santos A.J."/>
        </authorList>
    </citation>
    <scope>NUCLEOTIDE SEQUENCE</scope>
    <source>
        <tissue evidence="1">Shoot tissue taken approximately 20 cm above the soil surface</tissue>
    </source>
</reference>
<sequence length="18" mass="2077">MHSASVCHCLTIDNYGYY</sequence>